<protein>
    <submittedName>
        <fullName evidence="7">Sorbicillinoid biosynthetic cluster transcription factor 2</fullName>
    </submittedName>
</protein>
<dbReference type="GO" id="GO:0005634">
    <property type="term" value="C:nucleus"/>
    <property type="evidence" value="ECO:0007669"/>
    <property type="project" value="TreeGrafter"/>
</dbReference>
<proteinExistence type="predicted"/>
<organism evidence="7 8">
    <name type="scientific">Aspergillus pseudoviridinutans</name>
    <dbReference type="NCBI Taxonomy" id="1517512"/>
    <lineage>
        <taxon>Eukaryota</taxon>
        <taxon>Fungi</taxon>
        <taxon>Dikarya</taxon>
        <taxon>Ascomycota</taxon>
        <taxon>Pezizomycotina</taxon>
        <taxon>Eurotiomycetes</taxon>
        <taxon>Eurotiomycetidae</taxon>
        <taxon>Eurotiales</taxon>
        <taxon>Aspergillaceae</taxon>
        <taxon>Aspergillus</taxon>
        <taxon>Aspergillus subgen. Fumigati</taxon>
    </lineage>
</organism>
<evidence type="ECO:0000256" key="4">
    <source>
        <dbReference type="ARBA" id="ARBA00023163"/>
    </source>
</evidence>
<keyword evidence="2" id="KW-0805">Transcription regulation</keyword>
<dbReference type="InterPro" id="IPR007219">
    <property type="entry name" value="XnlR_reg_dom"/>
</dbReference>
<evidence type="ECO:0000256" key="2">
    <source>
        <dbReference type="ARBA" id="ARBA00023015"/>
    </source>
</evidence>
<dbReference type="PANTHER" id="PTHR47424:SF3">
    <property type="entry name" value="REGULATORY PROTEIN GAL4"/>
    <property type="match status" value="1"/>
</dbReference>
<dbReference type="GO" id="GO:0000435">
    <property type="term" value="P:positive regulation of transcription from RNA polymerase II promoter by galactose"/>
    <property type="evidence" value="ECO:0007669"/>
    <property type="project" value="TreeGrafter"/>
</dbReference>
<keyword evidence="8" id="KW-1185">Reference proteome</keyword>
<dbReference type="PRINTS" id="PR00755">
    <property type="entry name" value="AFLATOXINBRP"/>
</dbReference>
<evidence type="ECO:0000313" key="7">
    <source>
        <dbReference type="EMBL" id="GIJ86783.1"/>
    </source>
</evidence>
<comment type="caution">
    <text evidence="7">The sequence shown here is derived from an EMBL/GenBank/DDBJ whole genome shotgun (WGS) entry which is preliminary data.</text>
</comment>
<evidence type="ECO:0000259" key="6">
    <source>
        <dbReference type="PROSITE" id="PS50048"/>
    </source>
</evidence>
<evidence type="ECO:0000256" key="5">
    <source>
        <dbReference type="ARBA" id="ARBA00023242"/>
    </source>
</evidence>
<dbReference type="GO" id="GO:0000981">
    <property type="term" value="F:DNA-binding transcription factor activity, RNA polymerase II-specific"/>
    <property type="evidence" value="ECO:0007669"/>
    <property type="project" value="InterPro"/>
</dbReference>
<dbReference type="SUPFAM" id="SSF57701">
    <property type="entry name" value="Zn2/Cys6 DNA-binding domain"/>
    <property type="match status" value="1"/>
</dbReference>
<dbReference type="OrthoDB" id="424974at2759"/>
<sequence length="663" mass="74560">MSLNMRNHQDVLSKPLRRERLKISIACQACRLRKAKCDGGHPACARCVRRGKACTYSIDSSAVERQAKRKTPVPKALTNRCHIPIPASSANLGACSLATPVTRGPLSRSVRAEEDQEPELDQDQNRAYYSTHGQFAGEVAAAIDVRAGLVPAATSNLVPFVDAPLFGVLDLHSPYSVLNSATELPPRAYADRLVCIYWQYVDPVEPVLSRERFLHDYEATYSQPGALLHADRDVWLSILNVVFALAVQRQESILPQQRDEEGNRFFQRAWALLRPETILWKPGTLELVQCLMLMNRYLHCTSNHLKTWMTAGLAIRIAQSMCCHLSMGSSAKHPCNDTQLKQKVWASCVALDRCVSWSLGRTSAPSLIPLPNRTEAMSTSQSYLQGGSHAEHLSRELHEIGNQIQLAQTQTRNALAARLGLPRLYQQDDYHAVAVQLDACLNKWENGLPSDWKLENLNNVIDRNSRAERYLLHLRLLHSRIVLYRPMLARLYSLKTHPSTMPARPNPPSLSDRLLRECAGMCVETAQKLTSLIIETLEPNEPMGLLPWWYRIYYLHIAGTNFLAAMFEADLFTTSASQSWKDVLSALRAHDHLSMYVQQCIRTFEMLATRILETQCPGPDGTGDMPLEEETSGSLFDHIFQDLGFDCDSFLFGMEDFTEGQCS</sequence>
<evidence type="ECO:0000256" key="3">
    <source>
        <dbReference type="ARBA" id="ARBA00023125"/>
    </source>
</evidence>
<dbReference type="SMART" id="SM00066">
    <property type="entry name" value="GAL4"/>
    <property type="match status" value="1"/>
</dbReference>
<dbReference type="CDD" id="cd00067">
    <property type="entry name" value="GAL4"/>
    <property type="match status" value="1"/>
</dbReference>
<dbReference type="SMART" id="SM00906">
    <property type="entry name" value="Fungal_trans"/>
    <property type="match status" value="1"/>
</dbReference>
<dbReference type="CDD" id="cd12148">
    <property type="entry name" value="fungal_TF_MHR"/>
    <property type="match status" value="1"/>
</dbReference>
<dbReference type="EMBL" id="BHVY01000004">
    <property type="protein sequence ID" value="GIJ86783.1"/>
    <property type="molecule type" value="Genomic_DNA"/>
</dbReference>
<dbReference type="Pfam" id="PF00172">
    <property type="entry name" value="Zn_clus"/>
    <property type="match status" value="1"/>
</dbReference>
<dbReference type="PROSITE" id="PS50048">
    <property type="entry name" value="ZN2_CY6_FUNGAL_2"/>
    <property type="match status" value="1"/>
</dbReference>
<keyword evidence="5" id="KW-0539">Nucleus</keyword>
<evidence type="ECO:0000256" key="1">
    <source>
        <dbReference type="ARBA" id="ARBA00022723"/>
    </source>
</evidence>
<dbReference type="AlphaFoldDB" id="A0A9P3EV77"/>
<dbReference type="InterPro" id="IPR051127">
    <property type="entry name" value="Fungal_SecMet_Regulators"/>
</dbReference>
<keyword evidence="1" id="KW-0479">Metal-binding</keyword>
<dbReference type="GO" id="GO:0008270">
    <property type="term" value="F:zinc ion binding"/>
    <property type="evidence" value="ECO:0007669"/>
    <property type="project" value="InterPro"/>
</dbReference>
<gene>
    <name evidence="7" type="ORF">Asppvi_005678</name>
</gene>
<dbReference type="RefSeq" id="XP_043157529.1">
    <property type="nucleotide sequence ID" value="XM_043301594.1"/>
</dbReference>
<reference evidence="7 8" key="1">
    <citation type="submission" date="2018-10" db="EMBL/GenBank/DDBJ databases">
        <title>Pan-genome distribution and transcriptional activeness of fungal secondary metabolism genes in Aspergillus section Fumigati.</title>
        <authorList>
            <person name="Takahashi H."/>
            <person name="Umemura M."/>
            <person name="Ninomiya A."/>
            <person name="Kusuya Y."/>
            <person name="Urayama S."/>
            <person name="Shimizu M."/>
            <person name="Watanabe A."/>
            <person name="Kamei K."/>
            <person name="Yaguchi T."/>
            <person name="Hagiwara D."/>
        </authorList>
    </citation>
    <scope>NUCLEOTIDE SEQUENCE [LARGE SCALE GENOMIC DNA]</scope>
    <source>
        <strain evidence="7 8">IFM 55266</strain>
    </source>
</reference>
<dbReference type="PROSITE" id="PS00463">
    <property type="entry name" value="ZN2_CY6_FUNGAL_1"/>
    <property type="match status" value="1"/>
</dbReference>
<feature type="domain" description="Zn(2)-C6 fungal-type" evidence="6">
    <location>
        <begin position="26"/>
        <end position="56"/>
    </location>
</feature>
<dbReference type="GeneID" id="67004289"/>
<dbReference type="Proteomes" id="UP001043456">
    <property type="component" value="Unassembled WGS sequence"/>
</dbReference>
<keyword evidence="4" id="KW-0804">Transcription</keyword>
<dbReference type="InterPro" id="IPR001138">
    <property type="entry name" value="Zn2Cys6_DnaBD"/>
</dbReference>
<keyword evidence="3" id="KW-0238">DNA-binding</keyword>
<dbReference type="Pfam" id="PF04082">
    <property type="entry name" value="Fungal_trans"/>
    <property type="match status" value="1"/>
</dbReference>
<dbReference type="GO" id="GO:0006351">
    <property type="term" value="P:DNA-templated transcription"/>
    <property type="evidence" value="ECO:0007669"/>
    <property type="project" value="InterPro"/>
</dbReference>
<dbReference type="PANTHER" id="PTHR47424">
    <property type="entry name" value="REGULATORY PROTEIN GAL4"/>
    <property type="match status" value="1"/>
</dbReference>
<evidence type="ECO:0000313" key="8">
    <source>
        <dbReference type="Proteomes" id="UP001043456"/>
    </source>
</evidence>
<dbReference type="InterPro" id="IPR036864">
    <property type="entry name" value="Zn2-C6_fun-type_DNA-bd_sf"/>
</dbReference>
<name>A0A9P3EV77_9EURO</name>
<dbReference type="GO" id="GO:0000978">
    <property type="term" value="F:RNA polymerase II cis-regulatory region sequence-specific DNA binding"/>
    <property type="evidence" value="ECO:0007669"/>
    <property type="project" value="TreeGrafter"/>
</dbReference>
<accession>A0A9P3EV77</accession>
<dbReference type="Gene3D" id="4.10.240.10">
    <property type="entry name" value="Zn(2)-C6 fungal-type DNA-binding domain"/>
    <property type="match status" value="1"/>
</dbReference>